<dbReference type="PANTHER" id="PTHR36203:SF1">
    <property type="entry name" value="ASCORBATE-SPECIFIC PTS SYSTEM EIIA COMPONENT"/>
    <property type="match status" value="1"/>
</dbReference>
<evidence type="ECO:0000313" key="15">
    <source>
        <dbReference type="EMBL" id="RMW55866.1"/>
    </source>
</evidence>
<evidence type="ECO:0000256" key="4">
    <source>
        <dbReference type="ARBA" id="ARBA00022553"/>
    </source>
</evidence>
<dbReference type="GO" id="GO:0006355">
    <property type="term" value="P:regulation of DNA-templated transcription"/>
    <property type="evidence" value="ECO:0007669"/>
    <property type="project" value="InterPro"/>
</dbReference>
<name>A0AB37RMF0_LACPE</name>
<comment type="subcellular location">
    <subcellularLocation>
        <location evidence="1">Cytoplasm</location>
    </subcellularLocation>
</comment>
<evidence type="ECO:0000256" key="8">
    <source>
        <dbReference type="ARBA" id="ARBA00023159"/>
    </source>
</evidence>
<dbReference type="InterPro" id="IPR036634">
    <property type="entry name" value="PRD_sf"/>
</dbReference>
<dbReference type="SUPFAM" id="SSF63520">
    <property type="entry name" value="PTS-regulatory domain, PRD"/>
    <property type="match status" value="1"/>
</dbReference>
<dbReference type="EMBL" id="RDCL01000049">
    <property type="protein sequence ID" value="RMW55866.1"/>
    <property type="molecule type" value="Genomic_DNA"/>
</dbReference>
<dbReference type="Gene3D" id="3.40.50.2300">
    <property type="match status" value="1"/>
</dbReference>
<dbReference type="InterPro" id="IPR011608">
    <property type="entry name" value="PRD"/>
</dbReference>
<keyword evidence="7" id="KW-0418">Kinase</keyword>
<keyword evidence="6" id="KW-0598">Phosphotransferase system</keyword>
<reference evidence="15 16" key="1">
    <citation type="submission" date="2018-10" db="EMBL/GenBank/DDBJ databases">
        <title>Genome sequences of five Lactobacillus pentosus strains isolated from brines of traditionally fermented spanish-style green table olives and differences between them.</title>
        <authorList>
            <person name="Jimenez Diaz R."/>
        </authorList>
    </citation>
    <scope>NUCLEOTIDE SEQUENCE [LARGE SCALE GENOMIC DNA]</scope>
    <source>
        <strain evidence="15 16">IG8</strain>
    </source>
</reference>
<dbReference type="PROSITE" id="PS51099">
    <property type="entry name" value="PTS_EIIB_TYPE_2"/>
    <property type="match status" value="1"/>
</dbReference>
<protein>
    <recommendedName>
        <fullName evidence="10">Ascorbate-specific PTS system EIIA component</fullName>
    </recommendedName>
    <alternativeName>
        <fullName evidence="11">Ascorbate-specific phosphotransferase enzyme IIA component</fullName>
    </alternativeName>
</protein>
<dbReference type="InterPro" id="IPR007737">
    <property type="entry name" value="Mga_HTH"/>
</dbReference>
<dbReference type="InterPro" id="IPR036095">
    <property type="entry name" value="PTS_EIIB-like_sf"/>
</dbReference>
<dbReference type="InterPro" id="IPR013011">
    <property type="entry name" value="PTS_EIIB_2"/>
</dbReference>
<organism evidence="15 16">
    <name type="scientific">Lactiplantibacillus pentosus</name>
    <name type="common">Lactobacillus pentosus</name>
    <dbReference type="NCBI Taxonomy" id="1589"/>
    <lineage>
        <taxon>Bacteria</taxon>
        <taxon>Bacillati</taxon>
        <taxon>Bacillota</taxon>
        <taxon>Bacilli</taxon>
        <taxon>Lactobacillales</taxon>
        <taxon>Lactobacillaceae</taxon>
        <taxon>Lactiplantibacillus</taxon>
    </lineage>
</organism>
<evidence type="ECO:0000256" key="3">
    <source>
        <dbReference type="ARBA" id="ARBA00022490"/>
    </source>
</evidence>
<evidence type="ECO:0000313" key="16">
    <source>
        <dbReference type="Proteomes" id="UP000281061"/>
    </source>
</evidence>
<dbReference type="InterPro" id="IPR002178">
    <property type="entry name" value="PTS_EIIA_type-2_dom"/>
</dbReference>
<evidence type="ECO:0000256" key="6">
    <source>
        <dbReference type="ARBA" id="ARBA00022683"/>
    </source>
</evidence>
<keyword evidence="4" id="KW-0597">Phosphoprotein</keyword>
<dbReference type="Gene3D" id="3.40.930.10">
    <property type="entry name" value="Mannitol-specific EII, Chain A"/>
    <property type="match status" value="1"/>
</dbReference>
<evidence type="ECO:0000256" key="11">
    <source>
        <dbReference type="ARBA" id="ARBA00042072"/>
    </source>
</evidence>
<dbReference type="Gene3D" id="1.10.1790.10">
    <property type="entry name" value="PRD domain"/>
    <property type="match status" value="1"/>
</dbReference>
<evidence type="ECO:0000259" key="14">
    <source>
        <dbReference type="PROSITE" id="PS51372"/>
    </source>
</evidence>
<dbReference type="SUPFAM" id="SSF52794">
    <property type="entry name" value="PTS system IIB component-like"/>
    <property type="match status" value="1"/>
</dbReference>
<dbReference type="CDD" id="cd05568">
    <property type="entry name" value="PTS_IIB_bgl_like"/>
    <property type="match status" value="1"/>
</dbReference>
<dbReference type="PROSITE" id="PS51094">
    <property type="entry name" value="PTS_EIIA_TYPE_2"/>
    <property type="match status" value="1"/>
</dbReference>
<evidence type="ECO:0000259" key="12">
    <source>
        <dbReference type="PROSITE" id="PS51094"/>
    </source>
</evidence>
<proteinExistence type="predicted"/>
<dbReference type="GO" id="GO:0008982">
    <property type="term" value="F:protein-N(PI)-phosphohistidine-sugar phosphotransferase activity"/>
    <property type="evidence" value="ECO:0007669"/>
    <property type="project" value="InterPro"/>
</dbReference>
<comment type="caution">
    <text evidence="15">The sequence shown here is derived from an EMBL/GenBank/DDBJ whole genome shotgun (WGS) entry which is preliminary data.</text>
</comment>
<dbReference type="Pfam" id="PF05043">
    <property type="entry name" value="Mga"/>
    <property type="match status" value="1"/>
</dbReference>
<evidence type="ECO:0000256" key="10">
    <source>
        <dbReference type="ARBA" id="ARBA00041175"/>
    </source>
</evidence>
<accession>A0AB37RMF0</accession>
<keyword evidence="2" id="KW-0813">Transport</keyword>
<evidence type="ECO:0000256" key="5">
    <source>
        <dbReference type="ARBA" id="ARBA00022679"/>
    </source>
</evidence>
<evidence type="ECO:0000256" key="2">
    <source>
        <dbReference type="ARBA" id="ARBA00022448"/>
    </source>
</evidence>
<sequence length="690" mass="79253">MVPMLSSRNSKIIKAILLKPNIKSSELETNLGLTRRQISYSIHSVNELLAEESLPAIVRTHRGNFVVESKTVEYLRSQVLPNQHKSTQPVEYSYRSEQQRIYVITLIMLIVSEEVSLISVYDYLKVSKTTAISDLHKVKSLMNSYQLSLHYSRKVGYVVKGNEKNIRVLLNDITEKLITNTQGMVDIENLSNVKIEPVIHFVHQIEQELEITYSDDAFQYITRIMQVTLSRDNSNKNEQPDFFKHQVTDSIEYKLIKEALPTWWYTNQSSTEWLALIFLTGNTLHNNSHNQDPRLSVAIHEMVTEFERQTLVFIQNRHEFEARLYRHLRPAFFRVKYGLLMKDIGIEHVVNHDSKHHLLVKTIEKIIAPIEQLAKKKFPKNEVELISFYFGSELQNEDQKIDRKQRAAVVCNNGLIVAQIMYEALRQLFPEISFLSATSVREFQSYQRDYDLVFTTVPLKTSITQFIVSPFMNIEEKSQLRHRVLREIGSVDERLNQILKIISASADIKQPKVLQGELRQYLLHQSTGDLTDVSVIEGDLPSLIAYVDPDRISVHRDVESWRQALNQAGILLQNDHKVSRKYIDTVMQVTASPKNYSFLGLETAIPHASPEDGVLADGFSLVVVQNGVDFPGHPGIKLIVMLAIKDTSKHLRAIKQLNELIMNQVTFNELLSCNDSNSLYKVIENLIDGS</sequence>
<feature type="domain" description="PRD" evidence="14">
    <location>
        <begin position="290"/>
        <end position="400"/>
    </location>
</feature>
<keyword evidence="5" id="KW-0808">Transferase</keyword>
<evidence type="ECO:0000256" key="1">
    <source>
        <dbReference type="ARBA" id="ARBA00004496"/>
    </source>
</evidence>
<dbReference type="SUPFAM" id="SSF55804">
    <property type="entry name" value="Phoshotransferase/anion transport protein"/>
    <property type="match status" value="1"/>
</dbReference>
<dbReference type="InterPro" id="IPR051351">
    <property type="entry name" value="Ascorbate-PTS_EIIA_comp"/>
</dbReference>
<feature type="domain" description="PTS EIIA type-2" evidence="12">
    <location>
        <begin position="545"/>
        <end position="686"/>
    </location>
</feature>
<dbReference type="GO" id="GO:0016301">
    <property type="term" value="F:kinase activity"/>
    <property type="evidence" value="ECO:0007669"/>
    <property type="project" value="UniProtKB-KW"/>
</dbReference>
<dbReference type="PANTHER" id="PTHR36203">
    <property type="entry name" value="ASCORBATE-SPECIFIC PTS SYSTEM EIIA COMPONENT"/>
    <property type="match status" value="1"/>
</dbReference>
<comment type="function">
    <text evidence="9">The phosphoenolpyruvate-dependent sugar phosphotransferase system (sugar PTS), a major carbohydrate active transport system, catalyzes the phosphorylation of incoming sugar substrates concomitantly with their translocation across the cell membrane. The enzyme II UlaABC PTS system is involved in ascorbate transport.</text>
</comment>
<dbReference type="GO" id="GO:0005737">
    <property type="term" value="C:cytoplasm"/>
    <property type="evidence" value="ECO:0007669"/>
    <property type="project" value="UniProtKB-SubCell"/>
</dbReference>
<keyword evidence="8" id="KW-0010">Activator</keyword>
<feature type="domain" description="PTS EIIB type-2" evidence="13">
    <location>
        <begin position="405"/>
        <end position="492"/>
    </location>
</feature>
<evidence type="ECO:0000259" key="13">
    <source>
        <dbReference type="PROSITE" id="PS51099"/>
    </source>
</evidence>
<dbReference type="Pfam" id="PF00874">
    <property type="entry name" value="PRD"/>
    <property type="match status" value="1"/>
</dbReference>
<evidence type="ECO:0000256" key="9">
    <source>
        <dbReference type="ARBA" id="ARBA00037387"/>
    </source>
</evidence>
<evidence type="ECO:0000256" key="7">
    <source>
        <dbReference type="ARBA" id="ARBA00022777"/>
    </source>
</evidence>
<gene>
    <name evidence="15" type="ORF">D6U17_06340</name>
</gene>
<dbReference type="Pfam" id="PF00359">
    <property type="entry name" value="PTS_EIIA_2"/>
    <property type="match status" value="1"/>
</dbReference>
<dbReference type="Proteomes" id="UP000281061">
    <property type="component" value="Unassembled WGS sequence"/>
</dbReference>
<dbReference type="AlphaFoldDB" id="A0AB37RMF0"/>
<keyword evidence="3" id="KW-0963">Cytoplasm</keyword>
<dbReference type="InterPro" id="IPR016152">
    <property type="entry name" value="PTrfase/Anion_transptr"/>
</dbReference>
<dbReference type="PROSITE" id="PS51372">
    <property type="entry name" value="PRD_2"/>
    <property type="match status" value="1"/>
</dbReference>
<dbReference type="GO" id="GO:0009401">
    <property type="term" value="P:phosphoenolpyruvate-dependent sugar phosphotransferase system"/>
    <property type="evidence" value="ECO:0007669"/>
    <property type="project" value="UniProtKB-KW"/>
</dbReference>